<dbReference type="EMBL" id="WNJL01000006">
    <property type="protein sequence ID" value="NDU41340.1"/>
    <property type="molecule type" value="Genomic_DNA"/>
</dbReference>
<comment type="caution">
    <text evidence="1">The sequence shown here is derived from an EMBL/GenBank/DDBJ whole genome shotgun (WGS) entry which is preliminary data.</text>
</comment>
<dbReference type="InterPro" id="IPR010144">
    <property type="entry name" value="CRISPR-assoc_prot_Csd1-typ"/>
</dbReference>
<dbReference type="NCBIfam" id="TIGR01863">
    <property type="entry name" value="cas_Csd1"/>
    <property type="match status" value="1"/>
</dbReference>
<dbReference type="CDD" id="cd09757">
    <property type="entry name" value="Cas8c_I-C"/>
    <property type="match status" value="1"/>
</dbReference>
<sequence>MSWVQKLYETYGQSKGREPTGTSVLLPVSHSIQQAHVEITLNEHGNFISARTIGKEETIIPATEQSAGRTGRIPPPHPLCDKVQYCAADYPEMGGSKPSFFKEYEAQLAEWCNSPHSHAKAQSVLTYVRKRQVVADLVREDVLHLGADGKLLTRWASETQAPELFRVLTAKSGERDQGDAFIRWHVREPDNPCTAVWEDASLQDAWAKFDASTKEAVGVCMVTGEMQASLALSHPKRIRHSGDGAKLISANDSSGYTFRGRFTDDTGQQACGVSYEVTQKAHNALRWLIQRQAYRNGDQVVVSWAVAGKPIPDPFGNSLTLMLAGIAVQQQSATPELSLGDDAGQAFAKRLNLALAGYRANIGPPDDIVVMGLDSATPGRMAITYYRELNGSEFLERIEAWHKAHAWPQNFGRDLKFVGAPAPRDIAEAAFGRRLDDKLKKSTVERLLPCIIDGQPLPRDLVESTVRRASNRVGLDHWEWEKTLGIACALFKGAFKNKEYEMSLETDRHSRDYLYGRLLAIAEHIENRALYVAGERRDTTAAKLMQRFADRPASTWRIIEPALKPYISRLRTKRSGFMHEMDKLLDEIIPSFVGDDFLDDSKLSGEFLLGYHCQRQILNPPKTDTTTVTEDAPTE</sequence>
<name>A0A845U9H4_9PROT</name>
<dbReference type="RefSeq" id="WP_163095808.1">
    <property type="nucleotide sequence ID" value="NZ_CP127523.1"/>
</dbReference>
<gene>
    <name evidence="1" type="primary">cas8c</name>
    <name evidence="1" type="ORF">GL267_01410</name>
</gene>
<dbReference type="AlphaFoldDB" id="A0A845U9H4"/>
<proteinExistence type="predicted"/>
<organism evidence="1">
    <name type="scientific">Acidithiobacillus ferrianus</name>
    <dbReference type="NCBI Taxonomy" id="2678518"/>
    <lineage>
        <taxon>Bacteria</taxon>
        <taxon>Pseudomonadati</taxon>
        <taxon>Pseudomonadota</taxon>
        <taxon>Acidithiobacillia</taxon>
        <taxon>Acidithiobacillales</taxon>
        <taxon>Acidithiobacillaceae</taxon>
        <taxon>Acidithiobacillus</taxon>
    </lineage>
</organism>
<accession>A0A845U9H4</accession>
<protein>
    <submittedName>
        <fullName evidence="1">Type I-C CRISPR-associated protein Cas8c/Csd1</fullName>
    </submittedName>
</protein>
<evidence type="ECO:0000313" key="1">
    <source>
        <dbReference type="EMBL" id="NDU41340.1"/>
    </source>
</evidence>
<reference evidence="1" key="1">
    <citation type="submission" date="2019-11" db="EMBL/GenBank/DDBJ databases">
        <title>Acidithiobacillus ferrianus sp. nov.: a facultatively anaerobic and extremely acidophilic chemolithoautotroph.</title>
        <authorList>
            <person name="Norris P.R."/>
            <person name="Falagan C."/>
            <person name="Moya-Beltran A."/>
            <person name="Castro M."/>
            <person name="Quatrini R."/>
            <person name="Johnson D.B."/>
        </authorList>
    </citation>
    <scope>NUCLEOTIDE SEQUENCE [LARGE SCALE GENOMIC DNA]</scope>
    <source>
        <strain evidence="1">MG</strain>
    </source>
</reference>
<dbReference type="Pfam" id="PF09709">
    <property type="entry name" value="Cas_Csd1"/>
    <property type="match status" value="1"/>
</dbReference>